<evidence type="ECO:0000256" key="3">
    <source>
        <dbReference type="ARBA" id="ARBA00023125"/>
    </source>
</evidence>
<keyword evidence="10" id="KW-1185">Reference proteome</keyword>
<feature type="domain" description="HTH myb-type" evidence="8">
    <location>
        <begin position="66"/>
        <end position="116"/>
    </location>
</feature>
<sequence>MGRAPCCEKIGLKKGRWTTEEDQLLTKYIKANGEGSWRSLPKKAGLLRCGKSCRLRWINYLKEDLKRGNISIEEEETILKLRATFGNRWSLMAGHLPGRTDNEIKNYWNSHLSKKVRVEKSEKHTSEPERRKISSPRKAAKKKITRKAMSKNGGQQVDEVLAKKGKEEGGGKEAGGEEEELNAGVVSLEEIEKSVDWDLEMASRITEEWGEVSQWELESERDAFEGFGVFKDVDLWGNWALSDL</sequence>
<dbReference type="EMBL" id="JADCNL010000008">
    <property type="protein sequence ID" value="KAG0470261.1"/>
    <property type="molecule type" value="Genomic_DNA"/>
</dbReference>
<gene>
    <name evidence="9" type="ORF">HPP92_016961</name>
</gene>
<reference evidence="9 10" key="1">
    <citation type="journal article" date="2020" name="Nat. Food">
        <title>A phased Vanilla planifolia genome enables genetic improvement of flavour and production.</title>
        <authorList>
            <person name="Hasing T."/>
            <person name="Tang H."/>
            <person name="Brym M."/>
            <person name="Khazi F."/>
            <person name="Huang T."/>
            <person name="Chambers A.H."/>
        </authorList>
    </citation>
    <scope>NUCLEOTIDE SEQUENCE [LARGE SCALE GENOMIC DNA]</scope>
    <source>
        <tissue evidence="9">Leaf</tissue>
    </source>
</reference>
<dbReference type="InterPro" id="IPR009057">
    <property type="entry name" value="Homeodomain-like_sf"/>
</dbReference>
<dbReference type="OrthoDB" id="426882at2759"/>
<feature type="domain" description="Myb-like" evidence="7">
    <location>
        <begin position="9"/>
        <end position="61"/>
    </location>
</feature>
<dbReference type="InterPro" id="IPR017930">
    <property type="entry name" value="Myb_dom"/>
</dbReference>
<keyword evidence="5" id="KW-0539">Nucleus</keyword>
<evidence type="ECO:0000256" key="2">
    <source>
        <dbReference type="ARBA" id="ARBA00023015"/>
    </source>
</evidence>
<dbReference type="PROSITE" id="PS50090">
    <property type="entry name" value="MYB_LIKE"/>
    <property type="match status" value="2"/>
</dbReference>
<protein>
    <submittedName>
        <fullName evidence="9">Uncharacterized protein</fullName>
    </submittedName>
</protein>
<dbReference type="Proteomes" id="UP000636800">
    <property type="component" value="Unassembled WGS sequence"/>
</dbReference>
<evidence type="ECO:0000259" key="8">
    <source>
        <dbReference type="PROSITE" id="PS51294"/>
    </source>
</evidence>
<dbReference type="GO" id="GO:0003677">
    <property type="term" value="F:DNA binding"/>
    <property type="evidence" value="ECO:0007669"/>
    <property type="project" value="UniProtKB-KW"/>
</dbReference>
<dbReference type="PANTHER" id="PTHR47999">
    <property type="entry name" value="TRANSCRIPTION FACTOR MYB8-RELATED-RELATED"/>
    <property type="match status" value="1"/>
</dbReference>
<proteinExistence type="predicted"/>
<dbReference type="AlphaFoldDB" id="A0A835USN0"/>
<dbReference type="SMART" id="SM00717">
    <property type="entry name" value="SANT"/>
    <property type="match status" value="2"/>
</dbReference>
<dbReference type="InterPro" id="IPR015495">
    <property type="entry name" value="Myb_TF_plants"/>
</dbReference>
<evidence type="ECO:0000256" key="4">
    <source>
        <dbReference type="ARBA" id="ARBA00023163"/>
    </source>
</evidence>
<keyword evidence="4" id="KW-0804">Transcription</keyword>
<feature type="compositionally biased region" description="Basic residues" evidence="6">
    <location>
        <begin position="133"/>
        <end position="149"/>
    </location>
</feature>
<feature type="domain" description="Myb-like" evidence="7">
    <location>
        <begin position="62"/>
        <end position="112"/>
    </location>
</feature>
<dbReference type="PROSITE" id="PS51294">
    <property type="entry name" value="HTH_MYB"/>
    <property type="match status" value="2"/>
</dbReference>
<dbReference type="SUPFAM" id="SSF46689">
    <property type="entry name" value="Homeodomain-like"/>
    <property type="match status" value="1"/>
</dbReference>
<keyword evidence="2" id="KW-0805">Transcription regulation</keyword>
<organism evidence="9 10">
    <name type="scientific">Vanilla planifolia</name>
    <name type="common">Vanilla</name>
    <dbReference type="NCBI Taxonomy" id="51239"/>
    <lineage>
        <taxon>Eukaryota</taxon>
        <taxon>Viridiplantae</taxon>
        <taxon>Streptophyta</taxon>
        <taxon>Embryophyta</taxon>
        <taxon>Tracheophyta</taxon>
        <taxon>Spermatophyta</taxon>
        <taxon>Magnoliopsida</taxon>
        <taxon>Liliopsida</taxon>
        <taxon>Asparagales</taxon>
        <taxon>Orchidaceae</taxon>
        <taxon>Vanilloideae</taxon>
        <taxon>Vanilleae</taxon>
        <taxon>Vanilla</taxon>
    </lineage>
</organism>
<dbReference type="FunFam" id="1.10.10.60:FF:000121">
    <property type="entry name" value="Myb transcription factor"/>
    <property type="match status" value="1"/>
</dbReference>
<evidence type="ECO:0000256" key="5">
    <source>
        <dbReference type="ARBA" id="ARBA00023242"/>
    </source>
</evidence>
<accession>A0A835USN0</accession>
<feature type="domain" description="HTH myb-type" evidence="8">
    <location>
        <begin position="9"/>
        <end position="65"/>
    </location>
</feature>
<evidence type="ECO:0000313" key="10">
    <source>
        <dbReference type="Proteomes" id="UP000636800"/>
    </source>
</evidence>
<name>A0A835USN0_VANPL</name>
<dbReference type="GO" id="GO:0005634">
    <property type="term" value="C:nucleus"/>
    <property type="evidence" value="ECO:0007669"/>
    <property type="project" value="UniProtKB-SubCell"/>
</dbReference>
<evidence type="ECO:0000313" key="9">
    <source>
        <dbReference type="EMBL" id="KAG0470261.1"/>
    </source>
</evidence>
<comment type="caution">
    <text evidence="9">The sequence shown here is derived from an EMBL/GenBank/DDBJ whole genome shotgun (WGS) entry which is preliminary data.</text>
</comment>
<dbReference type="Pfam" id="PF00249">
    <property type="entry name" value="Myb_DNA-binding"/>
    <property type="match status" value="2"/>
</dbReference>
<dbReference type="Gene3D" id="1.10.10.60">
    <property type="entry name" value="Homeodomain-like"/>
    <property type="match status" value="2"/>
</dbReference>
<feature type="compositionally biased region" description="Basic and acidic residues" evidence="6">
    <location>
        <begin position="117"/>
        <end position="132"/>
    </location>
</feature>
<feature type="region of interest" description="Disordered" evidence="6">
    <location>
        <begin position="117"/>
        <end position="158"/>
    </location>
</feature>
<comment type="subcellular location">
    <subcellularLocation>
        <location evidence="1">Nucleus</location>
    </subcellularLocation>
</comment>
<dbReference type="PANTHER" id="PTHR47999:SF96">
    <property type="entry name" value="TRANSCRIPTION REPRESSOR MYB6-LIKE"/>
    <property type="match status" value="1"/>
</dbReference>
<evidence type="ECO:0000256" key="6">
    <source>
        <dbReference type="SAM" id="MobiDB-lite"/>
    </source>
</evidence>
<evidence type="ECO:0000256" key="1">
    <source>
        <dbReference type="ARBA" id="ARBA00004123"/>
    </source>
</evidence>
<dbReference type="CDD" id="cd00167">
    <property type="entry name" value="SANT"/>
    <property type="match status" value="2"/>
</dbReference>
<dbReference type="InterPro" id="IPR001005">
    <property type="entry name" value="SANT/Myb"/>
</dbReference>
<evidence type="ECO:0000259" key="7">
    <source>
        <dbReference type="PROSITE" id="PS50090"/>
    </source>
</evidence>
<keyword evidence="3" id="KW-0238">DNA-binding</keyword>